<feature type="transmembrane region" description="Helical" evidence="2">
    <location>
        <begin position="49"/>
        <end position="68"/>
    </location>
</feature>
<gene>
    <name evidence="3" type="ORF">CIPAW_15G147000</name>
</gene>
<dbReference type="EMBL" id="CM031823">
    <property type="protein sequence ID" value="KAG6627694.1"/>
    <property type="molecule type" value="Genomic_DNA"/>
</dbReference>
<feature type="region of interest" description="Disordered" evidence="1">
    <location>
        <begin position="93"/>
        <end position="115"/>
    </location>
</feature>
<dbReference type="Proteomes" id="UP000811609">
    <property type="component" value="Chromosome 15"/>
</dbReference>
<evidence type="ECO:0000256" key="2">
    <source>
        <dbReference type="SAM" id="Phobius"/>
    </source>
</evidence>
<reference evidence="3" key="1">
    <citation type="submission" date="2020-12" db="EMBL/GenBank/DDBJ databases">
        <title>WGS assembly of Carya illinoinensis cv. Pawnee.</title>
        <authorList>
            <person name="Platts A."/>
            <person name="Shu S."/>
            <person name="Wright S."/>
            <person name="Barry K."/>
            <person name="Edger P."/>
            <person name="Pires J.C."/>
            <person name="Schmutz J."/>
        </authorList>
    </citation>
    <scope>NUCLEOTIDE SEQUENCE</scope>
    <source>
        <tissue evidence="3">Leaf</tissue>
    </source>
</reference>
<keyword evidence="4" id="KW-1185">Reference proteome</keyword>
<organism evidence="3 4">
    <name type="scientific">Carya illinoinensis</name>
    <name type="common">Pecan</name>
    <dbReference type="NCBI Taxonomy" id="32201"/>
    <lineage>
        <taxon>Eukaryota</taxon>
        <taxon>Viridiplantae</taxon>
        <taxon>Streptophyta</taxon>
        <taxon>Embryophyta</taxon>
        <taxon>Tracheophyta</taxon>
        <taxon>Spermatophyta</taxon>
        <taxon>Magnoliopsida</taxon>
        <taxon>eudicotyledons</taxon>
        <taxon>Gunneridae</taxon>
        <taxon>Pentapetalae</taxon>
        <taxon>rosids</taxon>
        <taxon>fabids</taxon>
        <taxon>Fagales</taxon>
        <taxon>Juglandaceae</taxon>
        <taxon>Carya</taxon>
    </lineage>
</organism>
<feature type="transmembrane region" description="Helical" evidence="2">
    <location>
        <begin position="20"/>
        <end position="37"/>
    </location>
</feature>
<feature type="compositionally biased region" description="Pro residues" evidence="1">
    <location>
        <begin position="104"/>
        <end position="115"/>
    </location>
</feature>
<evidence type="ECO:0000256" key="1">
    <source>
        <dbReference type="SAM" id="MobiDB-lite"/>
    </source>
</evidence>
<keyword evidence="2" id="KW-1133">Transmembrane helix</keyword>
<evidence type="ECO:0008006" key="5">
    <source>
        <dbReference type="Google" id="ProtNLM"/>
    </source>
</evidence>
<accession>A0A8T1NF12</accession>
<keyword evidence="2" id="KW-0812">Transmembrane</keyword>
<comment type="caution">
    <text evidence="3">The sequence shown here is derived from an EMBL/GenBank/DDBJ whole genome shotgun (WGS) entry which is preliminary data.</text>
</comment>
<proteinExistence type="predicted"/>
<protein>
    <recommendedName>
        <fullName evidence="5">Transmembrane protein</fullName>
    </recommendedName>
</protein>
<keyword evidence="2" id="KW-0472">Membrane</keyword>
<name>A0A8T1NF12_CARIL</name>
<evidence type="ECO:0000313" key="3">
    <source>
        <dbReference type="EMBL" id="KAG6627694.1"/>
    </source>
</evidence>
<sequence>MSTVLINACLFLRPSCDLNLMYIVFSCAVLAYCNTRERETERERSIMKVLWFLVRLCVFLLIFLHASFGSTEERGKEYRAFFHPALAGHGSYGREPYGPIRGSPSPPIGGPTSHP</sequence>
<dbReference type="AlphaFoldDB" id="A0A8T1NF12"/>
<evidence type="ECO:0000313" key="4">
    <source>
        <dbReference type="Proteomes" id="UP000811609"/>
    </source>
</evidence>